<dbReference type="AlphaFoldDB" id="A0A2R5F6U7"/>
<evidence type="ECO:0000313" key="2">
    <source>
        <dbReference type="Proteomes" id="UP000245202"/>
    </source>
</evidence>
<sequence length="66" mass="7017">MTSGSAEGAIPKANLRLFWDSPNRQIIMAWVTIRPFIQATSTTRFAPLPPAMPVPGIAPASAPSIV</sequence>
<comment type="caution">
    <text evidence="1">The sequence shown here is derived from an EMBL/GenBank/DDBJ whole genome shotgun (WGS) entry which is preliminary data.</text>
</comment>
<organism evidence="1 2">
    <name type="scientific">Paenibacillus agaridevorans</name>
    <dbReference type="NCBI Taxonomy" id="171404"/>
    <lineage>
        <taxon>Bacteria</taxon>
        <taxon>Bacillati</taxon>
        <taxon>Bacillota</taxon>
        <taxon>Bacilli</taxon>
        <taxon>Bacillales</taxon>
        <taxon>Paenibacillaceae</taxon>
        <taxon>Paenibacillus</taxon>
    </lineage>
</organism>
<proteinExistence type="predicted"/>
<dbReference type="EMBL" id="BDQX01000458">
    <property type="protein sequence ID" value="GBG12371.1"/>
    <property type="molecule type" value="Genomic_DNA"/>
</dbReference>
<reference evidence="1 2" key="1">
    <citation type="submission" date="2017-08" db="EMBL/GenBank/DDBJ databases">
        <title>Substantial Increase in Enzyme Production by Combined Drug-Resistance Mutations in Paenibacillus agaridevorans.</title>
        <authorList>
            <person name="Tanaka Y."/>
            <person name="Funane K."/>
            <person name="Hosaka T."/>
            <person name="Shiwa Y."/>
            <person name="Fujita N."/>
            <person name="Miyazaki T."/>
            <person name="Yoshikawa H."/>
            <person name="Murakami K."/>
            <person name="Kasahara K."/>
            <person name="Inaoka T."/>
            <person name="Hiraga Y."/>
            <person name="Ochi K."/>
        </authorList>
    </citation>
    <scope>NUCLEOTIDE SEQUENCE [LARGE SCALE GENOMIC DNA]</scope>
    <source>
        <strain evidence="1 2">T-3040</strain>
    </source>
</reference>
<dbReference type="Proteomes" id="UP000245202">
    <property type="component" value="Unassembled WGS sequence"/>
</dbReference>
<evidence type="ECO:0000313" key="1">
    <source>
        <dbReference type="EMBL" id="GBG12371.1"/>
    </source>
</evidence>
<protein>
    <submittedName>
        <fullName evidence="1">Uncharacterized protein</fullName>
    </submittedName>
</protein>
<gene>
    <name evidence="1" type="ORF">PAT3040_07246</name>
</gene>
<name>A0A2R5F6U7_9BACL</name>
<keyword evidence="2" id="KW-1185">Reference proteome</keyword>
<accession>A0A2R5F6U7</accession>